<keyword evidence="3" id="KW-1185">Reference proteome</keyword>
<feature type="transmembrane region" description="Helical" evidence="1">
    <location>
        <begin position="119"/>
        <end position="138"/>
    </location>
</feature>
<feature type="transmembrane region" description="Helical" evidence="1">
    <location>
        <begin position="62"/>
        <end position="86"/>
    </location>
</feature>
<feature type="transmembrane region" description="Helical" evidence="1">
    <location>
        <begin position="93"/>
        <end position="113"/>
    </location>
</feature>
<reference evidence="2 3" key="1">
    <citation type="submission" date="2020-04" db="EMBL/GenBank/DDBJ databases">
        <title>Chitinophaga sp. G-6-1-13 sp. nov., isolated from soil.</title>
        <authorList>
            <person name="Dahal R.H."/>
            <person name="Chaudhary D.K."/>
        </authorList>
    </citation>
    <scope>NUCLEOTIDE SEQUENCE [LARGE SCALE GENOMIC DNA]</scope>
    <source>
        <strain evidence="2 3">G-6-1-13</strain>
    </source>
</reference>
<dbReference type="RefSeq" id="WP_169226737.1">
    <property type="nucleotide sequence ID" value="NZ_JABBGC010000002.1"/>
</dbReference>
<comment type="caution">
    <text evidence="2">The sequence shown here is derived from an EMBL/GenBank/DDBJ whole genome shotgun (WGS) entry which is preliminary data.</text>
</comment>
<dbReference type="Proteomes" id="UP000583266">
    <property type="component" value="Unassembled WGS sequence"/>
</dbReference>
<protein>
    <submittedName>
        <fullName evidence="2">Uncharacterized protein</fullName>
    </submittedName>
</protein>
<accession>A0A848GMM3</accession>
<evidence type="ECO:0000313" key="2">
    <source>
        <dbReference type="EMBL" id="NML39676.1"/>
    </source>
</evidence>
<organism evidence="2 3">
    <name type="scientific">Chitinophaga fulva</name>
    <dbReference type="NCBI Taxonomy" id="2728842"/>
    <lineage>
        <taxon>Bacteria</taxon>
        <taxon>Pseudomonadati</taxon>
        <taxon>Bacteroidota</taxon>
        <taxon>Chitinophagia</taxon>
        <taxon>Chitinophagales</taxon>
        <taxon>Chitinophagaceae</taxon>
        <taxon>Chitinophaga</taxon>
    </lineage>
</organism>
<keyword evidence="1" id="KW-0472">Membrane</keyword>
<dbReference type="AlphaFoldDB" id="A0A848GMM3"/>
<dbReference type="EMBL" id="JABBGC010000002">
    <property type="protein sequence ID" value="NML39676.1"/>
    <property type="molecule type" value="Genomic_DNA"/>
</dbReference>
<evidence type="ECO:0000313" key="3">
    <source>
        <dbReference type="Proteomes" id="UP000583266"/>
    </source>
</evidence>
<sequence>MSEQSSIFDESFDSTEIPRRRELMPTWLKVYTWFTVLIGILVFVYGFFFAPDDDPNEIKDAAYWIGSFIGKGLVAAIYLVPGLLVWFEAKYAIRFNLIMAAIWGVTVLLAAALTQWSNLIFGMTMIFFIPFWAGLLFIRRKWIKEAVSGRTLRRKAL</sequence>
<proteinExistence type="predicted"/>
<gene>
    <name evidence="2" type="ORF">HHL17_20925</name>
</gene>
<feature type="transmembrane region" description="Helical" evidence="1">
    <location>
        <begin position="30"/>
        <end position="50"/>
    </location>
</feature>
<keyword evidence="1" id="KW-1133">Transmembrane helix</keyword>
<name>A0A848GMM3_9BACT</name>
<evidence type="ECO:0000256" key="1">
    <source>
        <dbReference type="SAM" id="Phobius"/>
    </source>
</evidence>
<keyword evidence="1" id="KW-0812">Transmembrane</keyword>